<sequence>MAKLLVLHDWKAGASDLGDKLYGMNKPTTRQKLILDRFFEEKAVGVAIVEPDGELTVEKLVALDVHSQEYLHFLENCYTSYESAPDTEMLREGGIVPFNFSRRKPYQSYTDVLLWRQIGYWCDDVITPIYKDTFAKALGAANICYSAGNYLDKYQYIYCLTGTPGHHAMRDGYGGYCYLNNAVICAKKLKGKKIALLDLDYHHGNGTQDISWNDPSFLSVSIHADPRYDYPSYSGFESENGPFRNNYNLIFEKEAKLDQYLVSLKKALGVIVSYGPDVLIVPFGADTLSSDPDASKLYRCGLLVDDFKIIGGVITDMFKGKIVITQEGGYDLANVPTAAYNFAMGVAKAFS</sequence>
<reference evidence="7" key="1">
    <citation type="submission" date="2018-10" db="EMBL/GenBank/DDBJ databases">
        <title>Hidden diversity of soil giant viruses.</title>
        <authorList>
            <person name="Schulz F."/>
            <person name="Alteio L."/>
            <person name="Goudeau D."/>
            <person name="Ryan E.M."/>
            <person name="Malmstrom R.R."/>
            <person name="Blanchard J."/>
            <person name="Woyke T."/>
        </authorList>
    </citation>
    <scope>NUCLEOTIDE SEQUENCE</scope>
    <source>
        <strain evidence="7">HYV1</strain>
    </source>
</reference>
<evidence type="ECO:0000313" key="7">
    <source>
        <dbReference type="EMBL" id="AYV83810.1"/>
    </source>
</evidence>
<dbReference type="InterPro" id="IPR037138">
    <property type="entry name" value="His_deacetylse_dom_sf"/>
</dbReference>
<gene>
    <name evidence="7" type="ORF">Hyperionvirus12_7</name>
</gene>
<evidence type="ECO:0000256" key="3">
    <source>
        <dbReference type="ARBA" id="ARBA00022723"/>
    </source>
</evidence>
<accession>A0A3G5A960</accession>
<evidence type="ECO:0000256" key="2">
    <source>
        <dbReference type="ARBA" id="ARBA00005947"/>
    </source>
</evidence>
<dbReference type="GO" id="GO:0046872">
    <property type="term" value="F:metal ion binding"/>
    <property type="evidence" value="ECO:0007669"/>
    <property type="project" value="UniProtKB-KW"/>
</dbReference>
<dbReference type="InterPro" id="IPR023801">
    <property type="entry name" value="His_deacetylse_dom"/>
</dbReference>
<comment type="similarity">
    <text evidence="2">Belongs to the histone deacetylase family.</text>
</comment>
<dbReference type="GO" id="GO:0004407">
    <property type="term" value="F:histone deacetylase activity"/>
    <property type="evidence" value="ECO:0007669"/>
    <property type="project" value="TreeGrafter"/>
</dbReference>
<dbReference type="InterPro" id="IPR023696">
    <property type="entry name" value="Ureohydrolase_dom_sf"/>
</dbReference>
<evidence type="ECO:0000256" key="1">
    <source>
        <dbReference type="ARBA" id="ARBA00001947"/>
    </source>
</evidence>
<organism evidence="7">
    <name type="scientific">Hyperionvirus sp</name>
    <dbReference type="NCBI Taxonomy" id="2487770"/>
    <lineage>
        <taxon>Viruses</taxon>
        <taxon>Varidnaviria</taxon>
        <taxon>Bamfordvirae</taxon>
        <taxon>Nucleocytoviricota</taxon>
        <taxon>Megaviricetes</taxon>
        <taxon>Imitervirales</taxon>
        <taxon>Mimiviridae</taxon>
        <taxon>Klosneuvirinae</taxon>
    </lineage>
</organism>
<dbReference type="Pfam" id="PF00850">
    <property type="entry name" value="Hist_deacetyl"/>
    <property type="match status" value="1"/>
</dbReference>
<keyword evidence="5" id="KW-0862">Zinc</keyword>
<evidence type="ECO:0000259" key="6">
    <source>
        <dbReference type="Pfam" id="PF00850"/>
    </source>
</evidence>
<keyword evidence="4" id="KW-0378">Hydrolase</keyword>
<dbReference type="GO" id="GO:0016787">
    <property type="term" value="F:hydrolase activity"/>
    <property type="evidence" value="ECO:0007669"/>
    <property type="project" value="UniProtKB-KW"/>
</dbReference>
<dbReference type="SUPFAM" id="SSF52768">
    <property type="entry name" value="Arginase/deacetylase"/>
    <property type="match status" value="1"/>
</dbReference>
<dbReference type="InterPro" id="IPR000286">
    <property type="entry name" value="HDACs"/>
</dbReference>
<evidence type="ECO:0000256" key="4">
    <source>
        <dbReference type="ARBA" id="ARBA00022801"/>
    </source>
</evidence>
<keyword evidence="3" id="KW-0479">Metal-binding</keyword>
<dbReference type="Gene3D" id="3.40.800.20">
    <property type="entry name" value="Histone deacetylase domain"/>
    <property type="match status" value="1"/>
</dbReference>
<protein>
    <submittedName>
        <fullName evidence="7">Acetoin utilization deacetylase</fullName>
    </submittedName>
</protein>
<dbReference type="PRINTS" id="PR01270">
    <property type="entry name" value="HDASUPER"/>
</dbReference>
<feature type="domain" description="Histone deacetylase" evidence="6">
    <location>
        <begin position="30"/>
        <end position="340"/>
    </location>
</feature>
<dbReference type="PANTHER" id="PTHR10625">
    <property type="entry name" value="HISTONE DEACETYLASE HDAC1-RELATED"/>
    <property type="match status" value="1"/>
</dbReference>
<dbReference type="GO" id="GO:0040029">
    <property type="term" value="P:epigenetic regulation of gene expression"/>
    <property type="evidence" value="ECO:0007669"/>
    <property type="project" value="TreeGrafter"/>
</dbReference>
<proteinExistence type="inferred from homology"/>
<dbReference type="PANTHER" id="PTHR10625:SF17">
    <property type="entry name" value="HISTONE DEACETYLASE 8"/>
    <property type="match status" value="1"/>
</dbReference>
<evidence type="ECO:0000256" key="5">
    <source>
        <dbReference type="ARBA" id="ARBA00022833"/>
    </source>
</evidence>
<name>A0A3G5A960_9VIRU</name>
<comment type="cofactor">
    <cofactor evidence="1">
        <name>Zn(2+)</name>
        <dbReference type="ChEBI" id="CHEBI:29105"/>
    </cofactor>
</comment>
<dbReference type="EMBL" id="MK072394">
    <property type="protein sequence ID" value="AYV83810.1"/>
    <property type="molecule type" value="Genomic_DNA"/>
</dbReference>